<dbReference type="RefSeq" id="WP_389358565.1">
    <property type="nucleotide sequence ID" value="NZ_JBIACK010000001.1"/>
</dbReference>
<dbReference type="InterPro" id="IPR012338">
    <property type="entry name" value="Beta-lactam/transpept-like"/>
</dbReference>
<dbReference type="InterPro" id="IPR050491">
    <property type="entry name" value="AmpC-like"/>
</dbReference>
<dbReference type="SUPFAM" id="SSF56601">
    <property type="entry name" value="beta-lactamase/transpeptidase-like"/>
    <property type="match status" value="1"/>
</dbReference>
<dbReference type="PANTHER" id="PTHR46825:SF9">
    <property type="entry name" value="BETA-LACTAMASE-RELATED DOMAIN-CONTAINING PROTEIN"/>
    <property type="match status" value="1"/>
</dbReference>
<dbReference type="GO" id="GO:0016787">
    <property type="term" value="F:hydrolase activity"/>
    <property type="evidence" value="ECO:0007669"/>
    <property type="project" value="UniProtKB-KW"/>
</dbReference>
<name>A0ABW6K6Y9_9BACI</name>
<dbReference type="PANTHER" id="PTHR46825">
    <property type="entry name" value="D-ALANYL-D-ALANINE-CARBOXYPEPTIDASE/ENDOPEPTIDASE AMPH"/>
    <property type="match status" value="1"/>
</dbReference>
<evidence type="ECO:0000313" key="3">
    <source>
        <dbReference type="Proteomes" id="UP001601059"/>
    </source>
</evidence>
<evidence type="ECO:0000313" key="2">
    <source>
        <dbReference type="EMBL" id="MFE8699940.1"/>
    </source>
</evidence>
<organism evidence="2 3">
    <name type="scientific">Cytobacillus spartinae</name>
    <dbReference type="NCBI Taxonomy" id="3299023"/>
    <lineage>
        <taxon>Bacteria</taxon>
        <taxon>Bacillati</taxon>
        <taxon>Bacillota</taxon>
        <taxon>Bacilli</taxon>
        <taxon>Bacillales</taxon>
        <taxon>Bacillaceae</taxon>
        <taxon>Cytobacillus</taxon>
    </lineage>
</organism>
<comment type="caution">
    <text evidence="2">The sequence shown here is derived from an EMBL/GenBank/DDBJ whole genome shotgun (WGS) entry which is preliminary data.</text>
</comment>
<dbReference type="EMBL" id="JBIACK010000001">
    <property type="protein sequence ID" value="MFE8699940.1"/>
    <property type="molecule type" value="Genomic_DNA"/>
</dbReference>
<sequence>MRREEAKTKIDDRLKRIVDSDSRVYNAYLLIHSEKQNLYWNFAHGQTGEKPAIPEQSYHTASIAKAFTAVIIVVLEEKGLLDYHDPIAKYLPEQMMNGLHFYKGKDYSQNILIEHLVSCTSGLPDFYEDKPKQGKHFLDLLLDESTRVWTPQETIEWTKQQMSPKFLPGEKCHYSNTGYNLLGLIIETITSKPYHEVLHEYIFKPLKMNQTYLSQYSKPAEETSYPIANVNMKSREIVVEEHQSFSSIYAGGQAVSTSEDLLKFMKALVEGRLITKESLTRMKTWSKLWMGIEYGYGLMRVRMLPFTDKYNAWGHLGSIGSFMLYNPVMDTYIIGSFNASGYVAKSIQFVFKALRVIAKIK</sequence>
<dbReference type="Proteomes" id="UP001601059">
    <property type="component" value="Unassembled WGS sequence"/>
</dbReference>
<evidence type="ECO:0000259" key="1">
    <source>
        <dbReference type="Pfam" id="PF00144"/>
    </source>
</evidence>
<dbReference type="Gene3D" id="3.40.710.10">
    <property type="entry name" value="DD-peptidase/beta-lactamase superfamily"/>
    <property type="match status" value="1"/>
</dbReference>
<accession>A0ABW6K6Y9</accession>
<dbReference type="EC" id="3.-.-.-" evidence="2"/>
<keyword evidence="3" id="KW-1185">Reference proteome</keyword>
<protein>
    <submittedName>
        <fullName evidence="2">Serine hydrolase domain-containing protein</fullName>
        <ecNumber evidence="2">3.-.-.-</ecNumber>
    </submittedName>
</protein>
<dbReference type="InterPro" id="IPR001466">
    <property type="entry name" value="Beta-lactam-related"/>
</dbReference>
<proteinExistence type="predicted"/>
<feature type="domain" description="Beta-lactamase-related" evidence="1">
    <location>
        <begin position="31"/>
        <end position="341"/>
    </location>
</feature>
<dbReference type="Pfam" id="PF00144">
    <property type="entry name" value="Beta-lactamase"/>
    <property type="match status" value="1"/>
</dbReference>
<gene>
    <name evidence="2" type="ORF">ACFYKX_04805</name>
</gene>
<reference evidence="2 3" key="1">
    <citation type="submission" date="2024-08" db="EMBL/GenBank/DDBJ databases">
        <title>Two novel Cytobacillus novel species.</title>
        <authorList>
            <person name="Liu G."/>
        </authorList>
    </citation>
    <scope>NUCLEOTIDE SEQUENCE [LARGE SCALE GENOMIC DNA]</scope>
    <source>
        <strain evidence="2 3">FJAT-54145</strain>
    </source>
</reference>
<keyword evidence="2" id="KW-0378">Hydrolase</keyword>